<dbReference type="PIRSF" id="PIRSF016184">
    <property type="entry name" value="PhzC_PhzF"/>
    <property type="match status" value="1"/>
</dbReference>
<dbReference type="PANTHER" id="PTHR13774">
    <property type="entry name" value="PHENAZINE BIOSYNTHESIS PROTEIN"/>
    <property type="match status" value="1"/>
</dbReference>
<dbReference type="Proteomes" id="UP001235712">
    <property type="component" value="Unassembled WGS sequence"/>
</dbReference>
<evidence type="ECO:0000256" key="1">
    <source>
        <dbReference type="ARBA" id="ARBA00008270"/>
    </source>
</evidence>
<dbReference type="Gene3D" id="3.10.310.10">
    <property type="entry name" value="Diaminopimelate Epimerase, Chain A, domain 1"/>
    <property type="match status" value="2"/>
</dbReference>
<dbReference type="SUPFAM" id="SSF54506">
    <property type="entry name" value="Diaminopimelate epimerase-like"/>
    <property type="match status" value="1"/>
</dbReference>
<dbReference type="InterPro" id="IPR003719">
    <property type="entry name" value="Phenazine_PhzF-like"/>
</dbReference>
<protein>
    <submittedName>
        <fullName evidence="3">PhzF family phenazine biosynthesis protein</fullName>
    </submittedName>
</protein>
<dbReference type="EMBL" id="JAUSQZ010000001">
    <property type="protein sequence ID" value="MDP9831005.1"/>
    <property type="molecule type" value="Genomic_DNA"/>
</dbReference>
<organism evidence="3 4">
    <name type="scientific">Kineosporia succinea</name>
    <dbReference type="NCBI Taxonomy" id="84632"/>
    <lineage>
        <taxon>Bacteria</taxon>
        <taxon>Bacillati</taxon>
        <taxon>Actinomycetota</taxon>
        <taxon>Actinomycetes</taxon>
        <taxon>Kineosporiales</taxon>
        <taxon>Kineosporiaceae</taxon>
        <taxon>Kineosporia</taxon>
    </lineage>
</organism>
<gene>
    <name evidence="3" type="ORF">J2S57_006754</name>
</gene>
<dbReference type="NCBIfam" id="TIGR00654">
    <property type="entry name" value="PhzF_family"/>
    <property type="match status" value="1"/>
</dbReference>
<comment type="similarity">
    <text evidence="1">Belongs to the PhzF family.</text>
</comment>
<evidence type="ECO:0000256" key="2">
    <source>
        <dbReference type="ARBA" id="ARBA00023235"/>
    </source>
</evidence>
<dbReference type="RefSeq" id="WP_307250362.1">
    <property type="nucleotide sequence ID" value="NZ_JAUSQZ010000001.1"/>
</dbReference>
<comment type="caution">
    <text evidence="3">The sequence shown here is derived from an EMBL/GenBank/DDBJ whole genome shotgun (WGS) entry which is preliminary data.</text>
</comment>
<sequence length="276" mass="28517">MEILTFRAFTTPDADPRSGNPAGVVIDADALTPDEMVGIAAELGFSETAFLSAISGNAVTVRYFTPRAEIAFCGHATIASGVALARQGSAPLVTFSTRRGEVPVEVTPGAATLVAVDTTVDPLEPGQVSELLTALRLAPADLDPELPPAFVRGGNPHPILFVRPGVLDGLDHDDQAVLALQDREGWDGTVPVVERISAGHFASRNPFPRGGIREDPATGSAAAGLGYYLRAGGHISAPATIEVRQGAEVGHPSLISVEIPAHGRVRVTGTAAPVSS</sequence>
<dbReference type="PANTHER" id="PTHR13774:SF39">
    <property type="entry name" value="BIOSYNTHESIS PROTEIN, PUTATIVE-RELATED"/>
    <property type="match status" value="1"/>
</dbReference>
<name>A0ABT9PGC2_9ACTN</name>
<accession>A0ABT9PGC2</accession>
<proteinExistence type="inferred from homology"/>
<evidence type="ECO:0000313" key="4">
    <source>
        <dbReference type="Proteomes" id="UP001235712"/>
    </source>
</evidence>
<dbReference type="Pfam" id="PF02567">
    <property type="entry name" value="PhzC-PhzF"/>
    <property type="match status" value="1"/>
</dbReference>
<reference evidence="3 4" key="1">
    <citation type="submission" date="2023-07" db="EMBL/GenBank/DDBJ databases">
        <title>Sequencing the genomes of 1000 actinobacteria strains.</title>
        <authorList>
            <person name="Klenk H.-P."/>
        </authorList>
    </citation>
    <scope>NUCLEOTIDE SEQUENCE [LARGE SCALE GENOMIC DNA]</scope>
    <source>
        <strain evidence="3 4">DSM 44388</strain>
    </source>
</reference>
<keyword evidence="4" id="KW-1185">Reference proteome</keyword>
<keyword evidence="2" id="KW-0413">Isomerase</keyword>
<evidence type="ECO:0000313" key="3">
    <source>
        <dbReference type="EMBL" id="MDP9831005.1"/>
    </source>
</evidence>